<dbReference type="InterPro" id="IPR036322">
    <property type="entry name" value="WD40_repeat_dom_sf"/>
</dbReference>
<evidence type="ECO:0000313" key="10">
    <source>
        <dbReference type="EMBL" id="GAU96503.1"/>
    </source>
</evidence>
<dbReference type="SUPFAM" id="SSF50978">
    <property type="entry name" value="WD40 repeat-like"/>
    <property type="match status" value="1"/>
</dbReference>
<evidence type="ECO:0000313" key="11">
    <source>
        <dbReference type="Proteomes" id="UP000186922"/>
    </source>
</evidence>
<feature type="region of interest" description="Disordered" evidence="8">
    <location>
        <begin position="501"/>
        <end position="542"/>
    </location>
</feature>
<dbReference type="SMART" id="SM00320">
    <property type="entry name" value="WD40"/>
    <property type="match status" value="5"/>
</dbReference>
<feature type="repeat" description="WD" evidence="7">
    <location>
        <begin position="350"/>
        <end position="385"/>
    </location>
</feature>
<dbReference type="PROSITE" id="PS00678">
    <property type="entry name" value="WD_REPEATS_1"/>
    <property type="match status" value="2"/>
</dbReference>
<evidence type="ECO:0000259" key="9">
    <source>
        <dbReference type="Pfam" id="PF12265"/>
    </source>
</evidence>
<feature type="repeat" description="WD" evidence="7">
    <location>
        <begin position="393"/>
        <end position="430"/>
    </location>
</feature>
<organism evidence="10 11">
    <name type="scientific">Ramazzottius varieornatus</name>
    <name type="common">Water bear</name>
    <name type="synonym">Tardigrade</name>
    <dbReference type="NCBI Taxonomy" id="947166"/>
    <lineage>
        <taxon>Eukaryota</taxon>
        <taxon>Metazoa</taxon>
        <taxon>Ecdysozoa</taxon>
        <taxon>Tardigrada</taxon>
        <taxon>Eutardigrada</taxon>
        <taxon>Parachela</taxon>
        <taxon>Hypsibioidea</taxon>
        <taxon>Ramazzottiidae</taxon>
        <taxon>Ramazzottius</taxon>
    </lineage>
</organism>
<keyword evidence="6" id="KW-0539">Nucleus</keyword>
<feature type="region of interest" description="Disordered" evidence="8">
    <location>
        <begin position="1"/>
        <end position="79"/>
    </location>
</feature>
<dbReference type="PROSITE" id="PS50294">
    <property type="entry name" value="WD_REPEATS_REGION"/>
    <property type="match status" value="2"/>
</dbReference>
<dbReference type="PRINTS" id="PR00320">
    <property type="entry name" value="GPROTEINBRPT"/>
</dbReference>
<sequence>MKIMTAEEYSNSGLENGVEESNHGYDMDAEESRLSAPEFPSSVASLATPADNSRAPSAERGLTENGAPPPPRHTNDKRINEEYKIWKKNIPFLYDMFMMTATQFPTYTIDWIEDVEEVVYTESGCEYRQQKVVIGTTARGDAEAHFNGIILLNVRTPKDGPEGFGKLDEKTPEFRPSIGLFTGSQNIISIHGIICQSIPITHARVMPQKNEFVCAKLADSSVVIYDWKSELKHGWSFEDPIVEKPPMLELQGHDLRFPSAHGLAWNPSEHKAGNVASCGKDGRILVWDICGAKRRQDVKPHLTVTGHDTEIQDIAWHPLHSTIIGSAGIDKCFCLFDIRSRNLAKPSHRVEAHEASVNAISFALSESILATGSDDGTVALWDMRNLSRRLHSLKYHTNEVFTIDWCQDVERASLLASGGADRRICLWDVRKIGEKQERVDLTTPAELQFVHGGHSGRVTDVTWNPAQGRKLMIASVAEDCIVQAWMPAKYQIWPVDHREPSGISMSSEAGLSNGVGKEEEKKEAGPGSAVEEPKETTTSLLV</sequence>
<evidence type="ECO:0000256" key="6">
    <source>
        <dbReference type="ARBA" id="ARBA00023242"/>
    </source>
</evidence>
<dbReference type="Proteomes" id="UP000186922">
    <property type="component" value="Unassembled WGS sequence"/>
</dbReference>
<dbReference type="EMBL" id="BDGG01000003">
    <property type="protein sequence ID" value="GAU96503.1"/>
    <property type="molecule type" value="Genomic_DNA"/>
</dbReference>
<dbReference type="InterPro" id="IPR050459">
    <property type="entry name" value="WD_repeat_RBAP46/RBAP48/MSI1"/>
</dbReference>
<dbReference type="Gene3D" id="2.130.10.10">
    <property type="entry name" value="YVTN repeat-like/Quinoprotein amine dehydrogenase"/>
    <property type="match status" value="1"/>
</dbReference>
<dbReference type="GO" id="GO:0006325">
    <property type="term" value="P:chromatin organization"/>
    <property type="evidence" value="ECO:0007669"/>
    <property type="project" value="UniProtKB-KW"/>
</dbReference>
<dbReference type="InterPro" id="IPR022052">
    <property type="entry name" value="Histone-bd_RBBP4-like_N"/>
</dbReference>
<comment type="caution">
    <text evidence="10">The sequence shown here is derived from an EMBL/GenBank/DDBJ whole genome shotgun (WGS) entry which is preliminary data.</text>
</comment>
<evidence type="ECO:0000256" key="2">
    <source>
        <dbReference type="ARBA" id="ARBA00009341"/>
    </source>
</evidence>
<dbReference type="STRING" id="947166.A0A1D1VC94"/>
<dbReference type="Pfam" id="PF12265">
    <property type="entry name" value="CAF1C_H4-bd"/>
    <property type="match status" value="1"/>
</dbReference>
<keyword evidence="11" id="KW-1185">Reference proteome</keyword>
<keyword evidence="4" id="KW-0677">Repeat</keyword>
<dbReference type="InterPro" id="IPR001680">
    <property type="entry name" value="WD40_rpt"/>
</dbReference>
<feature type="domain" description="Histone-binding protein RBBP4-like N-terminal" evidence="9">
    <location>
        <begin position="81"/>
        <end position="157"/>
    </location>
</feature>
<dbReference type="InterPro" id="IPR015943">
    <property type="entry name" value="WD40/YVTN_repeat-like_dom_sf"/>
</dbReference>
<dbReference type="PROSITE" id="PS50082">
    <property type="entry name" value="WD_REPEATS_2"/>
    <property type="match status" value="2"/>
</dbReference>
<feature type="compositionally biased region" description="Basic and acidic residues" evidence="8">
    <location>
        <begin position="20"/>
        <end position="33"/>
    </location>
</feature>
<dbReference type="OrthoDB" id="427795at2759"/>
<comment type="subcellular location">
    <subcellularLocation>
        <location evidence="1">Nucleus</location>
    </subcellularLocation>
</comment>
<evidence type="ECO:0000256" key="1">
    <source>
        <dbReference type="ARBA" id="ARBA00004123"/>
    </source>
</evidence>
<gene>
    <name evidence="10" type="primary">RvY_07938-1</name>
    <name evidence="10" type="synonym">RvY_07938.1</name>
    <name evidence="10" type="ORF">RvY_07938</name>
</gene>
<evidence type="ECO:0000256" key="4">
    <source>
        <dbReference type="ARBA" id="ARBA00022737"/>
    </source>
</evidence>
<evidence type="ECO:0000256" key="5">
    <source>
        <dbReference type="ARBA" id="ARBA00022853"/>
    </source>
</evidence>
<accession>A0A1D1VC94</accession>
<evidence type="ECO:0000256" key="8">
    <source>
        <dbReference type="SAM" id="MobiDB-lite"/>
    </source>
</evidence>
<dbReference type="AlphaFoldDB" id="A0A1D1VC94"/>
<dbReference type="GO" id="GO:0005634">
    <property type="term" value="C:nucleus"/>
    <property type="evidence" value="ECO:0007669"/>
    <property type="project" value="UniProtKB-SubCell"/>
</dbReference>
<feature type="compositionally biased region" description="Polar residues" evidence="8">
    <location>
        <begin position="42"/>
        <end position="55"/>
    </location>
</feature>
<keyword evidence="3 7" id="KW-0853">WD repeat</keyword>
<reference evidence="10 11" key="1">
    <citation type="journal article" date="2016" name="Nat. Commun.">
        <title>Extremotolerant tardigrade genome and improved radiotolerance of human cultured cells by tardigrade-unique protein.</title>
        <authorList>
            <person name="Hashimoto T."/>
            <person name="Horikawa D.D."/>
            <person name="Saito Y."/>
            <person name="Kuwahara H."/>
            <person name="Kozuka-Hata H."/>
            <person name="Shin-I T."/>
            <person name="Minakuchi Y."/>
            <person name="Ohishi K."/>
            <person name="Motoyama A."/>
            <person name="Aizu T."/>
            <person name="Enomoto A."/>
            <person name="Kondo K."/>
            <person name="Tanaka S."/>
            <person name="Hara Y."/>
            <person name="Koshikawa S."/>
            <person name="Sagara H."/>
            <person name="Miura T."/>
            <person name="Yokobori S."/>
            <person name="Miyagawa K."/>
            <person name="Suzuki Y."/>
            <person name="Kubo T."/>
            <person name="Oyama M."/>
            <person name="Kohara Y."/>
            <person name="Fujiyama A."/>
            <person name="Arakawa K."/>
            <person name="Katayama T."/>
            <person name="Toyoda A."/>
            <person name="Kunieda T."/>
        </authorList>
    </citation>
    <scope>NUCLEOTIDE SEQUENCE [LARGE SCALE GENOMIC DNA]</scope>
    <source>
        <strain evidence="10 11">YOKOZUNA-1</strain>
    </source>
</reference>
<evidence type="ECO:0000256" key="7">
    <source>
        <dbReference type="PROSITE-ProRule" id="PRU00221"/>
    </source>
</evidence>
<name>A0A1D1VC94_RAMVA</name>
<keyword evidence="5" id="KW-0156">Chromatin regulator</keyword>
<dbReference type="InterPro" id="IPR020472">
    <property type="entry name" value="WD40_PAC1"/>
</dbReference>
<evidence type="ECO:0000256" key="3">
    <source>
        <dbReference type="ARBA" id="ARBA00022574"/>
    </source>
</evidence>
<comment type="similarity">
    <text evidence="2">Belongs to the WD repeat RBAP46/RBAP48/MSI1 family.</text>
</comment>
<proteinExistence type="inferred from homology"/>
<dbReference type="InterPro" id="IPR019775">
    <property type="entry name" value="WD40_repeat_CS"/>
</dbReference>
<protein>
    <recommendedName>
        <fullName evidence="9">Histone-binding protein RBBP4-like N-terminal domain-containing protein</fullName>
    </recommendedName>
</protein>
<dbReference type="Pfam" id="PF00400">
    <property type="entry name" value="WD40"/>
    <property type="match status" value="4"/>
</dbReference>
<dbReference type="PANTHER" id="PTHR22850">
    <property type="entry name" value="WD40 REPEAT FAMILY"/>
    <property type="match status" value="1"/>
</dbReference>